<gene>
    <name evidence="2" type="ORF">PV08_06153</name>
</gene>
<proteinExistence type="predicted"/>
<protein>
    <recommendedName>
        <fullName evidence="1">N-acetyltransferase domain-containing protein</fullName>
    </recommendedName>
</protein>
<dbReference type="HOGENOM" id="CLU_060131_6_5_1"/>
<keyword evidence="3" id="KW-1185">Reference proteome</keyword>
<dbReference type="VEuPathDB" id="FungiDB:PV08_06153"/>
<organism evidence="2 3">
    <name type="scientific">Exophiala spinifera</name>
    <dbReference type="NCBI Taxonomy" id="91928"/>
    <lineage>
        <taxon>Eukaryota</taxon>
        <taxon>Fungi</taxon>
        <taxon>Dikarya</taxon>
        <taxon>Ascomycota</taxon>
        <taxon>Pezizomycotina</taxon>
        <taxon>Eurotiomycetes</taxon>
        <taxon>Chaetothyriomycetidae</taxon>
        <taxon>Chaetothyriales</taxon>
        <taxon>Herpotrichiellaceae</taxon>
        <taxon>Exophiala</taxon>
    </lineage>
</organism>
<dbReference type="Pfam" id="PF00583">
    <property type="entry name" value="Acetyltransf_1"/>
    <property type="match status" value="1"/>
</dbReference>
<feature type="domain" description="N-acetyltransferase" evidence="1">
    <location>
        <begin position="68"/>
        <end position="220"/>
    </location>
</feature>
<dbReference type="PROSITE" id="PS51186">
    <property type="entry name" value="GNAT"/>
    <property type="match status" value="1"/>
</dbReference>
<dbReference type="InterPro" id="IPR016181">
    <property type="entry name" value="Acyl_CoA_acyltransferase"/>
</dbReference>
<accession>A0A0D1ZTJ9</accession>
<dbReference type="PANTHER" id="PTHR42791">
    <property type="entry name" value="GNAT FAMILY ACETYLTRANSFERASE"/>
    <property type="match status" value="1"/>
</dbReference>
<dbReference type="RefSeq" id="XP_016236318.1">
    <property type="nucleotide sequence ID" value="XM_016380491.1"/>
</dbReference>
<evidence type="ECO:0000313" key="3">
    <source>
        <dbReference type="Proteomes" id="UP000053328"/>
    </source>
</evidence>
<sequence>MAFDVAAVVDADFDRMLKYTDETGGTLAAPLVLATWPTSSPDETARRNEWSIGQQRWQFHNDPTTRFMKVEDANTGEIVSLARWHRYSDGYPLEDKYTEIDVFAPPGSSPKFPQGLNGLLHAGLLEALLDRRPDYINRGVAWVLTTLVTRTDLRRRGAGGMLLQWGIEQAKKEGAPAYLEAVPAAMSTYSSHGFKHIEDLTINCRDWGMDADFVLAVMRKDP</sequence>
<dbReference type="AlphaFoldDB" id="A0A0D1ZTJ9"/>
<dbReference type="Proteomes" id="UP000053328">
    <property type="component" value="Unassembled WGS sequence"/>
</dbReference>
<dbReference type="GeneID" id="27333236"/>
<dbReference type="GO" id="GO:0016747">
    <property type="term" value="F:acyltransferase activity, transferring groups other than amino-acyl groups"/>
    <property type="evidence" value="ECO:0007669"/>
    <property type="project" value="InterPro"/>
</dbReference>
<dbReference type="CDD" id="cd04301">
    <property type="entry name" value="NAT_SF"/>
    <property type="match status" value="1"/>
</dbReference>
<evidence type="ECO:0000313" key="2">
    <source>
        <dbReference type="EMBL" id="KIW16102.1"/>
    </source>
</evidence>
<dbReference type="InterPro" id="IPR000182">
    <property type="entry name" value="GNAT_dom"/>
</dbReference>
<dbReference type="Gene3D" id="3.40.630.30">
    <property type="match status" value="1"/>
</dbReference>
<dbReference type="SUPFAM" id="SSF55729">
    <property type="entry name" value="Acyl-CoA N-acyltransferases (Nat)"/>
    <property type="match status" value="1"/>
</dbReference>
<dbReference type="OrthoDB" id="2115692at2759"/>
<evidence type="ECO:0000259" key="1">
    <source>
        <dbReference type="PROSITE" id="PS51186"/>
    </source>
</evidence>
<reference evidence="2 3" key="1">
    <citation type="submission" date="2015-01" db="EMBL/GenBank/DDBJ databases">
        <title>The Genome Sequence of Exophiala spinifera CBS89968.</title>
        <authorList>
            <consortium name="The Broad Institute Genomics Platform"/>
            <person name="Cuomo C."/>
            <person name="de Hoog S."/>
            <person name="Gorbushina A."/>
            <person name="Stielow B."/>
            <person name="Teixiera M."/>
            <person name="Abouelleil A."/>
            <person name="Chapman S.B."/>
            <person name="Priest M."/>
            <person name="Young S.K."/>
            <person name="Wortman J."/>
            <person name="Nusbaum C."/>
            <person name="Birren B."/>
        </authorList>
    </citation>
    <scope>NUCLEOTIDE SEQUENCE [LARGE SCALE GENOMIC DNA]</scope>
    <source>
        <strain evidence="2 3">CBS 89968</strain>
    </source>
</reference>
<dbReference type="InterPro" id="IPR052523">
    <property type="entry name" value="Trichothecene_AcTrans"/>
</dbReference>
<dbReference type="PANTHER" id="PTHR42791:SF14">
    <property type="entry name" value="N-ACETYLTRANSFERASE DOMAIN-CONTAINING PROTEIN"/>
    <property type="match status" value="1"/>
</dbReference>
<name>A0A0D1ZTJ9_9EURO</name>
<dbReference type="EMBL" id="KN847495">
    <property type="protein sequence ID" value="KIW16102.1"/>
    <property type="molecule type" value="Genomic_DNA"/>
</dbReference>